<dbReference type="PANTHER" id="PTHR35546">
    <property type="entry name" value="F-BOX PROTEIN INTERACTION DOMAIN PROTEIN-RELATED"/>
    <property type="match status" value="1"/>
</dbReference>
<reference evidence="2" key="1">
    <citation type="submission" date="2023-05" db="EMBL/GenBank/DDBJ databases">
        <title>Nepenthes gracilis genome sequencing.</title>
        <authorList>
            <person name="Fukushima K."/>
        </authorList>
    </citation>
    <scope>NUCLEOTIDE SEQUENCE</scope>
    <source>
        <strain evidence="2">SING2019-196</strain>
    </source>
</reference>
<dbReference type="Pfam" id="PF00646">
    <property type="entry name" value="F-box"/>
    <property type="match status" value="1"/>
</dbReference>
<dbReference type="InterPro" id="IPR001810">
    <property type="entry name" value="F-box_dom"/>
</dbReference>
<dbReference type="AlphaFoldDB" id="A0AAD3SVX8"/>
<dbReference type="InterPro" id="IPR006527">
    <property type="entry name" value="F-box-assoc_dom_typ1"/>
</dbReference>
<dbReference type="CDD" id="cd22157">
    <property type="entry name" value="F-box_AtFBW1-like"/>
    <property type="match status" value="1"/>
</dbReference>
<dbReference type="Proteomes" id="UP001279734">
    <property type="component" value="Unassembled WGS sequence"/>
</dbReference>
<evidence type="ECO:0000259" key="1">
    <source>
        <dbReference type="SMART" id="SM00256"/>
    </source>
</evidence>
<accession>A0AAD3SVX8</accession>
<dbReference type="InterPro" id="IPR036047">
    <property type="entry name" value="F-box-like_dom_sf"/>
</dbReference>
<gene>
    <name evidence="2" type="ORF">Nepgr_019792</name>
</gene>
<dbReference type="EMBL" id="BSYO01000018">
    <property type="protein sequence ID" value="GMH17951.1"/>
    <property type="molecule type" value="Genomic_DNA"/>
</dbReference>
<evidence type="ECO:0000313" key="2">
    <source>
        <dbReference type="EMBL" id="GMH17951.1"/>
    </source>
</evidence>
<dbReference type="Pfam" id="PF07734">
    <property type="entry name" value="FBA_1"/>
    <property type="match status" value="1"/>
</dbReference>
<dbReference type="InterPro" id="IPR017451">
    <property type="entry name" value="F-box-assoc_interact_dom"/>
</dbReference>
<protein>
    <recommendedName>
        <fullName evidence="1">F-box domain-containing protein</fullName>
    </recommendedName>
</protein>
<comment type="caution">
    <text evidence="2">The sequence shown here is derived from an EMBL/GenBank/DDBJ whole genome shotgun (WGS) entry which is preliminary data.</text>
</comment>
<keyword evidence="3" id="KW-1185">Reference proteome</keyword>
<dbReference type="SUPFAM" id="SSF81383">
    <property type="entry name" value="F-box domain"/>
    <property type="match status" value="1"/>
</dbReference>
<evidence type="ECO:0000313" key="3">
    <source>
        <dbReference type="Proteomes" id="UP001279734"/>
    </source>
</evidence>
<name>A0AAD3SVX8_NEPGR</name>
<dbReference type="InterPro" id="IPR055290">
    <property type="entry name" value="At3g26010-like"/>
</dbReference>
<feature type="domain" description="F-box" evidence="1">
    <location>
        <begin position="12"/>
        <end position="52"/>
    </location>
</feature>
<organism evidence="2 3">
    <name type="scientific">Nepenthes gracilis</name>
    <name type="common">Slender pitcher plant</name>
    <dbReference type="NCBI Taxonomy" id="150966"/>
    <lineage>
        <taxon>Eukaryota</taxon>
        <taxon>Viridiplantae</taxon>
        <taxon>Streptophyta</taxon>
        <taxon>Embryophyta</taxon>
        <taxon>Tracheophyta</taxon>
        <taxon>Spermatophyta</taxon>
        <taxon>Magnoliopsida</taxon>
        <taxon>eudicotyledons</taxon>
        <taxon>Gunneridae</taxon>
        <taxon>Pentapetalae</taxon>
        <taxon>Caryophyllales</taxon>
        <taxon>Nepenthaceae</taxon>
        <taxon>Nepenthes</taxon>
    </lineage>
</organism>
<dbReference type="Gene3D" id="1.20.1280.50">
    <property type="match status" value="1"/>
</dbReference>
<dbReference type="NCBIfam" id="TIGR01640">
    <property type="entry name" value="F_box_assoc_1"/>
    <property type="match status" value="1"/>
</dbReference>
<dbReference type="PANTHER" id="PTHR35546:SF130">
    <property type="entry name" value="EXPRESSED PROTEIN"/>
    <property type="match status" value="1"/>
</dbReference>
<dbReference type="SMART" id="SM00256">
    <property type="entry name" value="FBOX"/>
    <property type="match status" value="1"/>
</dbReference>
<sequence length="390" mass="44770">MQFTASAGIIAGNETFLTEILLRLPAKSLLKFKCVCKHWNSLISSPYFVRQHSRRVQPISAMIFYRWSKSGFEFSRFNSGGYAFNTPFTFLPLADDLIGVRILQSCNGLLLCSGYRRIEAFRIYFVYNPTTGKSVTIPLPSNCTKATILGMNLAFNPVKSPCYYIICISNSTVSPHYSQIKIYDSNTRNWKLCVDEFTAPFDMVFGDGVYWNRAIHWISPTGASLRFNIVEERVADMPMIPDGGHGWGKRRFRLFQESSGHLHLIEAYGACTTQFQVLEMEGDYSKWFAKYSVDLSGITTAYPEVIRSYLDSCDENHFLFQVMCLRREEKEEESSLVISIPGKFIAYSFADKQFREITDLRETYVDRNLKLSSQFEWLDVYPYLETLAGV</sequence>
<proteinExistence type="predicted"/>